<dbReference type="Gene3D" id="3.40.1000.10">
    <property type="entry name" value="Mog1/PsbP, alpha/beta/alpha sandwich"/>
    <property type="match status" value="1"/>
</dbReference>
<dbReference type="Pfam" id="PF00069">
    <property type="entry name" value="Pkinase"/>
    <property type="match status" value="1"/>
</dbReference>
<dbReference type="RefSeq" id="WP_378258553.1">
    <property type="nucleotide sequence ID" value="NZ_JBHSIT010000007.1"/>
</dbReference>
<gene>
    <name evidence="11" type="ORF">ACFPCY_23550</name>
</gene>
<evidence type="ECO:0000256" key="9">
    <source>
        <dbReference type="SAM" id="Phobius"/>
    </source>
</evidence>
<feature type="binding site" evidence="7">
    <location>
        <position position="40"/>
    </location>
    <ligand>
        <name>ATP</name>
        <dbReference type="ChEBI" id="CHEBI:30616"/>
    </ligand>
</feature>
<protein>
    <recommendedName>
        <fullName evidence="1">non-specific serine/threonine protein kinase</fullName>
        <ecNumber evidence="1">2.7.11.1</ecNumber>
    </recommendedName>
</protein>
<feature type="domain" description="Protein kinase" evidence="10">
    <location>
        <begin position="11"/>
        <end position="265"/>
    </location>
</feature>
<evidence type="ECO:0000256" key="5">
    <source>
        <dbReference type="ARBA" id="ARBA00022777"/>
    </source>
</evidence>
<dbReference type="PANTHER" id="PTHR43289">
    <property type="entry name" value="MITOGEN-ACTIVATED PROTEIN KINASE KINASE KINASE 20-RELATED"/>
    <property type="match status" value="1"/>
</dbReference>
<dbReference type="Proteomes" id="UP001595872">
    <property type="component" value="Unassembled WGS sequence"/>
</dbReference>
<keyword evidence="6 7" id="KW-0067">ATP-binding</keyword>
<keyword evidence="9" id="KW-0812">Transmembrane</keyword>
<evidence type="ECO:0000256" key="3">
    <source>
        <dbReference type="ARBA" id="ARBA00022679"/>
    </source>
</evidence>
<dbReference type="GO" id="GO:0016301">
    <property type="term" value="F:kinase activity"/>
    <property type="evidence" value="ECO:0007669"/>
    <property type="project" value="UniProtKB-KW"/>
</dbReference>
<dbReference type="InterPro" id="IPR000719">
    <property type="entry name" value="Prot_kinase_dom"/>
</dbReference>
<dbReference type="PROSITE" id="PS00107">
    <property type="entry name" value="PROTEIN_KINASE_ATP"/>
    <property type="match status" value="1"/>
</dbReference>
<dbReference type="Gene3D" id="1.10.510.10">
    <property type="entry name" value="Transferase(Phosphotransferase) domain 1"/>
    <property type="match status" value="1"/>
</dbReference>
<keyword evidence="2" id="KW-0723">Serine/threonine-protein kinase</keyword>
<keyword evidence="5 11" id="KW-0418">Kinase</keyword>
<dbReference type="CDD" id="cd14014">
    <property type="entry name" value="STKc_PknB_like"/>
    <property type="match status" value="1"/>
</dbReference>
<keyword evidence="9" id="KW-0472">Membrane</keyword>
<dbReference type="InterPro" id="IPR017441">
    <property type="entry name" value="Protein_kinase_ATP_BS"/>
</dbReference>
<feature type="compositionally biased region" description="Low complexity" evidence="8">
    <location>
        <begin position="271"/>
        <end position="282"/>
    </location>
</feature>
<evidence type="ECO:0000259" key="10">
    <source>
        <dbReference type="PROSITE" id="PS50011"/>
    </source>
</evidence>
<dbReference type="InterPro" id="IPR011009">
    <property type="entry name" value="Kinase-like_dom_sf"/>
</dbReference>
<evidence type="ECO:0000256" key="8">
    <source>
        <dbReference type="SAM" id="MobiDB-lite"/>
    </source>
</evidence>
<keyword evidence="12" id="KW-1185">Reference proteome</keyword>
<evidence type="ECO:0000256" key="6">
    <source>
        <dbReference type="ARBA" id="ARBA00022840"/>
    </source>
</evidence>
<name>A0ABV9U1H4_9ACTN</name>
<feature type="transmembrane region" description="Helical" evidence="9">
    <location>
        <begin position="446"/>
        <end position="466"/>
    </location>
</feature>
<feature type="compositionally biased region" description="Basic and acidic residues" evidence="8">
    <location>
        <begin position="340"/>
        <end position="373"/>
    </location>
</feature>
<reference evidence="12" key="1">
    <citation type="journal article" date="2019" name="Int. J. Syst. Evol. Microbiol.">
        <title>The Global Catalogue of Microorganisms (GCM) 10K type strain sequencing project: providing services to taxonomists for standard genome sequencing and annotation.</title>
        <authorList>
            <consortium name="The Broad Institute Genomics Platform"/>
            <consortium name="The Broad Institute Genome Sequencing Center for Infectious Disease"/>
            <person name="Wu L."/>
            <person name="Ma J."/>
        </authorList>
    </citation>
    <scope>NUCLEOTIDE SEQUENCE [LARGE SCALE GENOMIC DNA]</scope>
    <source>
        <strain evidence="12">KLKA75</strain>
    </source>
</reference>
<dbReference type="PROSITE" id="PS00108">
    <property type="entry name" value="PROTEIN_KINASE_ST"/>
    <property type="match status" value="1"/>
</dbReference>
<organism evidence="11 12">
    <name type="scientific">Actinomadura gamaensis</name>
    <dbReference type="NCBI Taxonomy" id="1763541"/>
    <lineage>
        <taxon>Bacteria</taxon>
        <taxon>Bacillati</taxon>
        <taxon>Actinomycetota</taxon>
        <taxon>Actinomycetes</taxon>
        <taxon>Streptosporangiales</taxon>
        <taxon>Thermomonosporaceae</taxon>
        <taxon>Actinomadura</taxon>
    </lineage>
</organism>
<feature type="compositionally biased region" description="Basic and acidic residues" evidence="8">
    <location>
        <begin position="319"/>
        <end position="332"/>
    </location>
</feature>
<dbReference type="EMBL" id="JBHSIT010000007">
    <property type="protein sequence ID" value="MFC4910308.1"/>
    <property type="molecule type" value="Genomic_DNA"/>
</dbReference>
<dbReference type="InterPro" id="IPR008271">
    <property type="entry name" value="Ser/Thr_kinase_AS"/>
</dbReference>
<accession>A0ABV9U1H4</accession>
<dbReference type="PANTHER" id="PTHR43289:SF6">
    <property type="entry name" value="SERINE_THREONINE-PROTEIN KINASE NEKL-3"/>
    <property type="match status" value="1"/>
</dbReference>
<comment type="caution">
    <text evidence="11">The sequence shown here is derived from an EMBL/GenBank/DDBJ whole genome shotgun (WGS) entry which is preliminary data.</text>
</comment>
<evidence type="ECO:0000256" key="1">
    <source>
        <dbReference type="ARBA" id="ARBA00012513"/>
    </source>
</evidence>
<dbReference type="PROSITE" id="PS50011">
    <property type="entry name" value="PROTEIN_KINASE_DOM"/>
    <property type="match status" value="1"/>
</dbReference>
<dbReference type="EC" id="2.7.11.1" evidence="1"/>
<evidence type="ECO:0000313" key="12">
    <source>
        <dbReference type="Proteomes" id="UP001595872"/>
    </source>
</evidence>
<proteinExistence type="predicted"/>
<evidence type="ECO:0000256" key="7">
    <source>
        <dbReference type="PROSITE-ProRule" id="PRU10141"/>
    </source>
</evidence>
<keyword evidence="3" id="KW-0808">Transferase</keyword>
<feature type="region of interest" description="Disordered" evidence="8">
    <location>
        <begin position="271"/>
        <end position="440"/>
    </location>
</feature>
<dbReference type="SMART" id="SM00220">
    <property type="entry name" value="S_TKc"/>
    <property type="match status" value="1"/>
</dbReference>
<evidence type="ECO:0000313" key="11">
    <source>
        <dbReference type="EMBL" id="MFC4910308.1"/>
    </source>
</evidence>
<evidence type="ECO:0000256" key="4">
    <source>
        <dbReference type="ARBA" id="ARBA00022741"/>
    </source>
</evidence>
<keyword evidence="4 7" id="KW-0547">Nucleotide-binding</keyword>
<keyword evidence="9" id="KW-1133">Transmembrane helix</keyword>
<sequence>MGEGRLLASRYRLDAVVGRGGMGTVWRARDLTLHREVAVKEVVLPPGLTDREREVLYERTLREARASARLNHPAVVVVHDVVEEDGRPWIVMELVLAPSLQDVLDREGPLPHRRVADIGMQMLGALRHAHSKGILHRDVKPSNVLLCESGRVVLTDFGIAQMEGDATLTQTGLVMGSPAYIPPERAQGARAVPASDLWSLGATMYAALEGRSPYERSDAMASLQAALLEPVPPPRNAGPLRTVLDGLLARQPMHRMNAEQAEPLLARVASMPAPAPASESAAGVTMSDEPRTALDGPSETVSDPADLLRRPAPGQDPQSVRRESPSVRREPPSGRGEPPSGRREPPSVRHESPSMRREPPSARRDLPSVRRDPSTVGRNTPVPPASRARTSADVPSTSPDRESALTGETIDQEPYGRVPAPPHPSRAQTQRSAGGGTPGGHRRHTVLVAIIVLLVVAAVLAAAYLMRQQLRHADALPGYRSFQKDGYTVSLPSEWKWGISVNGTPQIQSPDGRSFLLVDTTSWPGQDATPWIQANRSESAAPRMRNLPGYTKISVTQTTYQGAPAADWEFTFTPNGGQIHVTDRFVQLKGHPYALYFRTPETNWTASQKIRETIYSTFHVA</sequence>
<dbReference type="SUPFAM" id="SSF56112">
    <property type="entry name" value="Protein kinase-like (PK-like)"/>
    <property type="match status" value="1"/>
</dbReference>
<dbReference type="Gene3D" id="3.30.200.20">
    <property type="entry name" value="Phosphorylase Kinase, domain 1"/>
    <property type="match status" value="1"/>
</dbReference>
<evidence type="ECO:0000256" key="2">
    <source>
        <dbReference type="ARBA" id="ARBA00022527"/>
    </source>
</evidence>